<evidence type="ECO:0000313" key="1">
    <source>
        <dbReference type="EMBL" id="RMS85403.1"/>
    </source>
</evidence>
<reference evidence="1 2" key="1">
    <citation type="submission" date="2018-08" db="EMBL/GenBank/DDBJ databases">
        <title>Recombination of ecologically and evolutionarily significant loci maintains genetic cohesion in the Pseudomonas syringae species complex.</title>
        <authorList>
            <person name="Dillon M."/>
            <person name="Thakur S."/>
            <person name="Almeida R.N.D."/>
            <person name="Weir B.S."/>
            <person name="Guttman D.S."/>
        </authorList>
    </citation>
    <scope>NUCLEOTIDE SEQUENCE [LARGE SCALE GENOMIC DNA]</scope>
    <source>
        <strain evidence="1 2">ICMP 9421</strain>
    </source>
</reference>
<sequence length="47" mass="5277">MEIGTMKHRCKVEESPSQGIMAVLIAVAEKILTNTPVKRRRSARKVL</sequence>
<dbReference type="EMBL" id="RBSW01000055">
    <property type="protein sequence ID" value="RMS85403.1"/>
    <property type="molecule type" value="Genomic_DNA"/>
</dbReference>
<evidence type="ECO:0000313" key="2">
    <source>
        <dbReference type="Proteomes" id="UP000270499"/>
    </source>
</evidence>
<proteinExistence type="predicted"/>
<name>A0A3M5GH82_PSESS</name>
<accession>A0A3M5GH82</accession>
<gene>
    <name evidence="1" type="ORF">ALP59_102417</name>
</gene>
<protein>
    <submittedName>
        <fullName evidence="1">Uncharacterized protein</fullName>
    </submittedName>
</protein>
<comment type="caution">
    <text evidence="1">The sequence shown here is derived from an EMBL/GenBank/DDBJ whole genome shotgun (WGS) entry which is preliminary data.</text>
</comment>
<dbReference type="AlphaFoldDB" id="A0A3M5GH82"/>
<organism evidence="1 2">
    <name type="scientific">Pseudomonas savastanoi</name>
    <name type="common">Pseudomonas syringae pv. savastanoi</name>
    <dbReference type="NCBI Taxonomy" id="29438"/>
    <lineage>
        <taxon>Bacteria</taxon>
        <taxon>Pseudomonadati</taxon>
        <taxon>Pseudomonadota</taxon>
        <taxon>Gammaproteobacteria</taxon>
        <taxon>Pseudomonadales</taxon>
        <taxon>Pseudomonadaceae</taxon>
        <taxon>Pseudomonas</taxon>
    </lineage>
</organism>
<dbReference type="Proteomes" id="UP000270499">
    <property type="component" value="Unassembled WGS sequence"/>
</dbReference>